<organism evidence="1 2">
    <name type="scientific">Pseudomonas amygdali pv. mori str. 301020</name>
    <dbReference type="NCBI Taxonomy" id="629261"/>
    <lineage>
        <taxon>Bacteria</taxon>
        <taxon>Pseudomonadati</taxon>
        <taxon>Pseudomonadota</taxon>
        <taxon>Gammaproteobacteria</taxon>
        <taxon>Pseudomonadales</taxon>
        <taxon>Pseudomonadaceae</taxon>
        <taxon>Pseudomonas</taxon>
        <taxon>Pseudomonas amygdali</taxon>
    </lineage>
</organism>
<name>A0A656GPC6_PSEA0</name>
<reference evidence="1 2" key="1">
    <citation type="journal article" date="2011" name="PLoS Pathog.">
        <title>Dynamic evolution of pathogenicity revealed by sequencing and comparative genomics of 19 Pseudomonas syringae isolates.</title>
        <authorList>
            <person name="Baltrus D.A."/>
            <person name="Nishimura M.T."/>
            <person name="Romanchuk A."/>
            <person name="Chang J.H."/>
            <person name="Mukhtar M.S."/>
            <person name="Cherkis K."/>
            <person name="Roach J."/>
            <person name="Grant S.R."/>
            <person name="Jones C.D."/>
            <person name="Dangl J.L."/>
        </authorList>
    </citation>
    <scope>NUCLEOTIDE SEQUENCE [LARGE SCALE GENOMIC DNA]</scope>
    <source>
        <strain evidence="1 2">301020</strain>
    </source>
</reference>
<sequence>DQMYIMAPTIMKPANVAIRARRMRGVTRALSLVVMLIVPS</sequence>
<dbReference type="Proteomes" id="UP000003465">
    <property type="component" value="Unassembled WGS sequence"/>
</dbReference>
<proteinExistence type="predicted"/>
<comment type="caution">
    <text evidence="1">The sequence shown here is derived from an EMBL/GenBank/DDBJ whole genome shotgun (WGS) entry which is preliminary data.</text>
</comment>
<evidence type="ECO:0000313" key="2">
    <source>
        <dbReference type="Proteomes" id="UP000003465"/>
    </source>
</evidence>
<gene>
    <name evidence="1" type="ORF">PSYMO_40657</name>
</gene>
<evidence type="ECO:0000313" key="1">
    <source>
        <dbReference type="EMBL" id="EGH27477.1"/>
    </source>
</evidence>
<dbReference type="AlphaFoldDB" id="A0A656GPC6"/>
<dbReference type="EMBL" id="AEAG01003411">
    <property type="protein sequence ID" value="EGH27477.1"/>
    <property type="molecule type" value="Genomic_DNA"/>
</dbReference>
<accession>A0A656GPC6</accession>
<feature type="non-terminal residue" evidence="1">
    <location>
        <position position="1"/>
    </location>
</feature>
<protein>
    <submittedName>
        <fullName evidence="1">Uncharacterized protein</fullName>
    </submittedName>
</protein>